<dbReference type="OrthoDB" id="1049190at2"/>
<keyword evidence="3" id="KW-1185">Reference proteome</keyword>
<evidence type="ECO:0000313" key="3">
    <source>
        <dbReference type="Proteomes" id="UP000005938"/>
    </source>
</evidence>
<keyword evidence="1" id="KW-0732">Signal</keyword>
<dbReference type="Proteomes" id="UP000005938">
    <property type="component" value="Unassembled WGS sequence"/>
</dbReference>
<gene>
    <name evidence="2" type="ORF">W5A_13031</name>
</gene>
<dbReference type="AlphaFoldDB" id="I0W7R6"/>
<feature type="chain" id="PRO_5003635945" evidence="1">
    <location>
        <begin position="26"/>
        <end position="302"/>
    </location>
</feature>
<feature type="signal peptide" evidence="1">
    <location>
        <begin position="1"/>
        <end position="25"/>
    </location>
</feature>
<proteinExistence type="predicted"/>
<dbReference type="EMBL" id="AJJU01000037">
    <property type="protein sequence ID" value="EID72432.1"/>
    <property type="molecule type" value="Genomic_DNA"/>
</dbReference>
<name>I0W7R6_9FLAO</name>
<reference evidence="2 3" key="1">
    <citation type="journal article" date="2012" name="J. Bacteriol.">
        <title>Genome Sequence of the Halotolerant Bacterium Imtechella halotolerans K1T.</title>
        <authorList>
            <person name="Kumar S."/>
            <person name="Vikram S."/>
            <person name="Subramanian S."/>
            <person name="Raghava G.P."/>
            <person name="Pinnaka A.K."/>
        </authorList>
    </citation>
    <scope>NUCLEOTIDE SEQUENCE [LARGE SCALE GENOMIC DNA]</scope>
    <source>
        <strain evidence="2 3">K1</strain>
    </source>
</reference>
<sequence>MGNNTVKQLILGLLLLLMCPLSSYAQVETYEANYMIIEPSGNQDATKKQFADLIEIVKENYSSRNLFSHQSPFVIVPSIKIISEKIAGEIQVVKVVKLEIGLTVQGKDDDYVFHKFKHIYTITAEDAQGAISKAIRSIAKEPKLKTFFKESNKNIVDFYESNCATILSTVKVNIERQEYAKAFDYLRYVPETVSCYKESEKIITKIYLESKEENCKRLVQKAHAAEANREYKKALHYLQFVEPTVACYNSAAELTNKISGRLDEKVLRDFEMEKLTFSKLSDLKKMEIIAKEIDSVNVVINE</sequence>
<evidence type="ECO:0000256" key="1">
    <source>
        <dbReference type="SAM" id="SignalP"/>
    </source>
</evidence>
<dbReference type="STRING" id="946077.W5A_13031"/>
<evidence type="ECO:0000313" key="2">
    <source>
        <dbReference type="EMBL" id="EID72432.1"/>
    </source>
</evidence>
<accession>I0W7R6</accession>
<organism evidence="2 3">
    <name type="scientific">Imtechella halotolerans K1</name>
    <dbReference type="NCBI Taxonomy" id="946077"/>
    <lineage>
        <taxon>Bacteria</taxon>
        <taxon>Pseudomonadati</taxon>
        <taxon>Bacteroidota</taxon>
        <taxon>Flavobacteriia</taxon>
        <taxon>Flavobacteriales</taxon>
        <taxon>Flavobacteriaceae</taxon>
        <taxon>Imtechella</taxon>
    </lineage>
</organism>
<comment type="caution">
    <text evidence="2">The sequence shown here is derived from an EMBL/GenBank/DDBJ whole genome shotgun (WGS) entry which is preliminary data.</text>
</comment>
<dbReference type="RefSeq" id="WP_008241376.1">
    <property type="nucleotide sequence ID" value="NZ_AJJU01000037.1"/>
</dbReference>
<dbReference type="eggNOG" id="ENOG5033C1S">
    <property type="taxonomic scope" value="Bacteria"/>
</dbReference>
<protein>
    <submittedName>
        <fullName evidence="2">Uncharacterized protein</fullName>
    </submittedName>
</protein>